<evidence type="ECO:0000256" key="9">
    <source>
        <dbReference type="SAM" id="SignalP"/>
    </source>
</evidence>
<evidence type="ECO:0000256" key="2">
    <source>
        <dbReference type="ARBA" id="ARBA00006656"/>
    </source>
</evidence>
<dbReference type="GO" id="GO:0005615">
    <property type="term" value="C:extracellular space"/>
    <property type="evidence" value="ECO:0007669"/>
    <property type="project" value="TreeGrafter"/>
</dbReference>
<organism evidence="11 14">
    <name type="scientific">Rotaria magnacalcarata</name>
    <dbReference type="NCBI Taxonomy" id="392030"/>
    <lineage>
        <taxon>Eukaryota</taxon>
        <taxon>Metazoa</taxon>
        <taxon>Spiralia</taxon>
        <taxon>Gnathifera</taxon>
        <taxon>Rotifera</taxon>
        <taxon>Eurotatoria</taxon>
        <taxon>Bdelloidea</taxon>
        <taxon>Philodinida</taxon>
        <taxon>Philodinidae</taxon>
        <taxon>Rotaria</taxon>
    </lineage>
</organism>
<dbReference type="EMBL" id="CAJNOV010014530">
    <property type="protein sequence ID" value="CAF1554011.1"/>
    <property type="molecule type" value="Genomic_DNA"/>
</dbReference>
<dbReference type="GO" id="GO:0008083">
    <property type="term" value="F:growth factor activity"/>
    <property type="evidence" value="ECO:0007669"/>
    <property type="project" value="UniProtKB-KW"/>
</dbReference>
<evidence type="ECO:0000313" key="12">
    <source>
        <dbReference type="EMBL" id="CAF1583901.1"/>
    </source>
</evidence>
<evidence type="ECO:0000256" key="3">
    <source>
        <dbReference type="ARBA" id="ARBA00022525"/>
    </source>
</evidence>
<dbReference type="Proteomes" id="UP000663834">
    <property type="component" value="Unassembled WGS sequence"/>
</dbReference>
<keyword evidence="7" id="KW-0325">Glycoprotein</keyword>
<dbReference type="SUPFAM" id="SSF57501">
    <property type="entry name" value="Cystine-knot cytokines"/>
    <property type="match status" value="1"/>
</dbReference>
<feature type="signal peptide" evidence="9">
    <location>
        <begin position="1"/>
        <end position="19"/>
    </location>
</feature>
<dbReference type="PANTHER" id="PTHR11848">
    <property type="entry name" value="TGF-BETA FAMILY"/>
    <property type="match status" value="1"/>
</dbReference>
<dbReference type="EMBL" id="CAJOBJ010003961">
    <property type="protein sequence ID" value="CAF3984233.1"/>
    <property type="molecule type" value="Genomic_DNA"/>
</dbReference>
<comment type="similarity">
    <text evidence="2 8">Belongs to the TGF-beta family.</text>
</comment>
<dbReference type="InterPro" id="IPR029034">
    <property type="entry name" value="Cystine-knot_cytokine"/>
</dbReference>
<accession>A0A815X7N5</accession>
<evidence type="ECO:0000313" key="13">
    <source>
        <dbReference type="EMBL" id="CAF3984233.1"/>
    </source>
</evidence>
<sequence>MHFIFSCIFLFLSEEFVKSSSTQTESIIDLYKKISEKGTLADGLALNEQAQIKLKAINTIRLLPLNAMPINKFIILFNISLNNIKSDEEIKLIEFRLKAKNNINIYRKKLRLVIRENMYKRRRFNPMIISKEESEYLSYDLTNFLFHNSSNQILVIRRQSWIRNYLDHASLVIYSRAPGIFRLPASSNIRTKRSVQQKQVNSPCSRYDLFVNFDQLSFGAWVVEPKRFNAGVCQGDCPNPLSRLFYPTNHAMLLSLLHERGNSIQQPSCVPVRLRPLDLLYYDRRELVIKRHQGMQVEECGCR</sequence>
<gene>
    <name evidence="11" type="ORF">CJN711_LOCUS30632</name>
    <name evidence="13" type="ORF">GIL414_LOCUS10848</name>
    <name evidence="12" type="ORF">KQP761_LOCUS20438</name>
</gene>
<evidence type="ECO:0000256" key="6">
    <source>
        <dbReference type="ARBA" id="ARBA00023157"/>
    </source>
</evidence>
<dbReference type="Pfam" id="PF00019">
    <property type="entry name" value="TGF_beta"/>
    <property type="match status" value="1"/>
</dbReference>
<comment type="caution">
    <text evidence="11">The sequence shown here is derived from an EMBL/GenBank/DDBJ whole genome shotgun (WGS) entry which is preliminary data.</text>
</comment>
<dbReference type="InterPro" id="IPR017948">
    <property type="entry name" value="TGFb_CS"/>
</dbReference>
<dbReference type="GO" id="GO:0005125">
    <property type="term" value="F:cytokine activity"/>
    <property type="evidence" value="ECO:0007669"/>
    <property type="project" value="TreeGrafter"/>
</dbReference>
<dbReference type="AlphaFoldDB" id="A0A815X7N5"/>
<evidence type="ECO:0000256" key="8">
    <source>
        <dbReference type="RuleBase" id="RU000354"/>
    </source>
</evidence>
<dbReference type="EMBL" id="CAJNOW010010657">
    <property type="protein sequence ID" value="CAF1583901.1"/>
    <property type="molecule type" value="Genomic_DNA"/>
</dbReference>
<evidence type="ECO:0000313" key="11">
    <source>
        <dbReference type="EMBL" id="CAF1554011.1"/>
    </source>
</evidence>
<dbReference type="PANTHER" id="PTHR11848:SF302">
    <property type="entry name" value="TGF-BETA FAMILY PROFILE DOMAIN-CONTAINING PROTEIN"/>
    <property type="match status" value="1"/>
</dbReference>
<dbReference type="InterPro" id="IPR015615">
    <property type="entry name" value="TGF-beta-rel"/>
</dbReference>
<dbReference type="InterPro" id="IPR001839">
    <property type="entry name" value="TGF-b_C"/>
</dbReference>
<keyword evidence="4 9" id="KW-0732">Signal</keyword>
<evidence type="ECO:0000313" key="14">
    <source>
        <dbReference type="Proteomes" id="UP000663855"/>
    </source>
</evidence>
<evidence type="ECO:0000256" key="7">
    <source>
        <dbReference type="ARBA" id="ARBA00023180"/>
    </source>
</evidence>
<keyword evidence="3" id="KW-0964">Secreted</keyword>
<proteinExistence type="inferred from homology"/>
<dbReference type="Gene3D" id="2.10.90.10">
    <property type="entry name" value="Cystine-knot cytokines"/>
    <property type="match status" value="1"/>
</dbReference>
<evidence type="ECO:0000256" key="4">
    <source>
        <dbReference type="ARBA" id="ARBA00022729"/>
    </source>
</evidence>
<keyword evidence="5 8" id="KW-0339">Growth factor</keyword>
<keyword evidence="6" id="KW-1015">Disulfide bond</keyword>
<evidence type="ECO:0000256" key="5">
    <source>
        <dbReference type="ARBA" id="ARBA00023030"/>
    </source>
</evidence>
<comment type="subcellular location">
    <subcellularLocation>
        <location evidence="1">Secreted</location>
    </subcellularLocation>
</comment>
<dbReference type="OrthoDB" id="5949851at2759"/>
<protein>
    <recommendedName>
        <fullName evidence="10">TGF-beta family profile domain-containing protein</fullName>
    </recommendedName>
</protein>
<feature type="domain" description="TGF-beta family profile" evidence="10">
    <location>
        <begin position="204"/>
        <end position="303"/>
    </location>
</feature>
<name>A0A815X7N5_9BILA</name>
<evidence type="ECO:0000259" key="10">
    <source>
        <dbReference type="SMART" id="SM00204"/>
    </source>
</evidence>
<dbReference type="SMART" id="SM00204">
    <property type="entry name" value="TGFB"/>
    <property type="match status" value="1"/>
</dbReference>
<feature type="chain" id="PRO_5035688419" description="TGF-beta family profile domain-containing protein" evidence="9">
    <location>
        <begin position="20"/>
        <end position="303"/>
    </location>
</feature>
<dbReference type="Proteomes" id="UP000681720">
    <property type="component" value="Unassembled WGS sequence"/>
</dbReference>
<dbReference type="PROSITE" id="PS00250">
    <property type="entry name" value="TGF_BETA_1"/>
    <property type="match status" value="1"/>
</dbReference>
<reference evidence="11" key="1">
    <citation type="submission" date="2021-02" db="EMBL/GenBank/DDBJ databases">
        <authorList>
            <person name="Nowell W R."/>
        </authorList>
    </citation>
    <scope>NUCLEOTIDE SEQUENCE</scope>
</reference>
<dbReference type="FunFam" id="2.10.90.10:FF:000001">
    <property type="entry name" value="Bone morphogenetic protein 4"/>
    <property type="match status" value="1"/>
</dbReference>
<evidence type="ECO:0000256" key="1">
    <source>
        <dbReference type="ARBA" id="ARBA00004613"/>
    </source>
</evidence>
<dbReference type="Proteomes" id="UP000663855">
    <property type="component" value="Unassembled WGS sequence"/>
</dbReference>